<evidence type="ECO:0000256" key="3">
    <source>
        <dbReference type="ARBA" id="ARBA00023237"/>
    </source>
</evidence>
<sequence>MFKNKQLIAWSFIVLLTVSSGCKSKFEKLKASNDTAKKYQEAIRLYNKKDYSKAQILFDDLLQRYRGRSEAEDLSYYSAFTNYKLKDYTTARYLFKVFADTYPSSARAEECRYMSAYCYYLESPKYSLDQDNTLKAIDALQLFINLYPKSTRVAEASKYIDDLRNKLETKAYTLAKQYLDMGGYDPQNYRSAVIAFKNALRDYPDTKYGEEMEFLTIKAQYLFAKNSLETKQEERFDEVLSQYSEFTDKYPQSTYMKDATDYKKDAERDMANVKKLLAQQEMTYKADSASAKKN</sequence>
<evidence type="ECO:0000313" key="7">
    <source>
        <dbReference type="Proteomes" id="UP000466586"/>
    </source>
</evidence>
<dbReference type="EMBL" id="WVHT01000011">
    <property type="protein sequence ID" value="MXV52984.1"/>
    <property type="molecule type" value="Genomic_DNA"/>
</dbReference>
<keyword evidence="7" id="KW-1185">Reference proteome</keyword>
<evidence type="ECO:0000313" key="6">
    <source>
        <dbReference type="EMBL" id="MXV52984.1"/>
    </source>
</evidence>
<keyword evidence="1" id="KW-0732">Signal</keyword>
<dbReference type="Pfam" id="PF13525">
    <property type="entry name" value="YfiO"/>
    <property type="match status" value="1"/>
</dbReference>
<evidence type="ECO:0000256" key="2">
    <source>
        <dbReference type="ARBA" id="ARBA00023136"/>
    </source>
</evidence>
<keyword evidence="2" id="KW-0472">Membrane</keyword>
<evidence type="ECO:0000256" key="1">
    <source>
        <dbReference type="ARBA" id="ARBA00022729"/>
    </source>
</evidence>
<evidence type="ECO:0000256" key="4">
    <source>
        <dbReference type="SAM" id="Coils"/>
    </source>
</evidence>
<dbReference type="Proteomes" id="UP000466586">
    <property type="component" value="Unassembled WGS sequence"/>
</dbReference>
<dbReference type="AlphaFoldDB" id="A0A7K1YEE8"/>
<protein>
    <submittedName>
        <fullName evidence="6">Outer membrane protein assembly factor BamD</fullName>
    </submittedName>
</protein>
<dbReference type="Gene3D" id="1.25.40.10">
    <property type="entry name" value="Tetratricopeptide repeat domain"/>
    <property type="match status" value="1"/>
</dbReference>
<dbReference type="SUPFAM" id="SSF48452">
    <property type="entry name" value="TPR-like"/>
    <property type="match status" value="1"/>
</dbReference>
<proteinExistence type="predicted"/>
<dbReference type="NCBIfam" id="TIGR03302">
    <property type="entry name" value="OM_YfiO"/>
    <property type="match status" value="1"/>
</dbReference>
<dbReference type="RefSeq" id="WP_160846162.1">
    <property type="nucleotide sequence ID" value="NZ_WVHT01000011.1"/>
</dbReference>
<evidence type="ECO:0000259" key="5">
    <source>
        <dbReference type="Pfam" id="PF13525"/>
    </source>
</evidence>
<dbReference type="InterPro" id="IPR039565">
    <property type="entry name" value="BamD-like"/>
</dbReference>
<dbReference type="PROSITE" id="PS51257">
    <property type="entry name" value="PROKAR_LIPOPROTEIN"/>
    <property type="match status" value="1"/>
</dbReference>
<feature type="coiled-coil region" evidence="4">
    <location>
        <begin position="256"/>
        <end position="283"/>
    </location>
</feature>
<organism evidence="6 7">
    <name type="scientific">Hufsiella arboris</name>
    <dbReference type="NCBI Taxonomy" id="2695275"/>
    <lineage>
        <taxon>Bacteria</taxon>
        <taxon>Pseudomonadati</taxon>
        <taxon>Bacteroidota</taxon>
        <taxon>Sphingobacteriia</taxon>
        <taxon>Sphingobacteriales</taxon>
        <taxon>Sphingobacteriaceae</taxon>
        <taxon>Hufsiella</taxon>
    </lineage>
</organism>
<dbReference type="InterPro" id="IPR017689">
    <property type="entry name" value="BamD"/>
</dbReference>
<name>A0A7K1YEE8_9SPHI</name>
<keyword evidence="3" id="KW-0998">Cell outer membrane</keyword>
<reference evidence="6 7" key="1">
    <citation type="submission" date="2019-11" db="EMBL/GenBank/DDBJ databases">
        <title>Pedobacter sp. HMF7647 Genome sequencing and assembly.</title>
        <authorList>
            <person name="Kang H."/>
            <person name="Kim H."/>
            <person name="Joh K."/>
        </authorList>
    </citation>
    <scope>NUCLEOTIDE SEQUENCE [LARGE SCALE GENOMIC DNA]</scope>
    <source>
        <strain evidence="6 7">HMF7647</strain>
    </source>
</reference>
<gene>
    <name evidence="6" type="primary">bamD</name>
    <name evidence="6" type="ORF">GS399_18590</name>
</gene>
<comment type="caution">
    <text evidence="6">The sequence shown here is derived from an EMBL/GenBank/DDBJ whole genome shotgun (WGS) entry which is preliminary data.</text>
</comment>
<dbReference type="InterPro" id="IPR011990">
    <property type="entry name" value="TPR-like_helical_dom_sf"/>
</dbReference>
<accession>A0A7K1YEE8</accession>
<feature type="domain" description="Outer membrane lipoprotein BamD-like" evidence="5">
    <location>
        <begin position="35"/>
        <end position="207"/>
    </location>
</feature>
<keyword evidence="4" id="KW-0175">Coiled coil</keyword>